<evidence type="ECO:0000313" key="8">
    <source>
        <dbReference type="Proteomes" id="UP000265663"/>
    </source>
</evidence>
<sequence>MSKLFQPLKVGSTDVGHRVAMAPLTRYRMNDDYTANSMNKEYYEQRSCVPGTLIISEATITSPSAIGCRNAPGIWSDSQVAAWKPITSSIHSKGCFIYCQLWHQGRAANPAVLAEDGIKMVSSSAVPMTPNDATPAAMTEEEIWTTIAEYATAAKNAIEAGFDGVEIHGANGYLPDQFLQTTCNQRTDAWGGSIENRCRFHLEVTKAVVAAVGADKVALRLSPYSDFNGMLMPEPEPTFSHLLTQLKPLNLAFLHLIEARITGNDDSECGGQKTVQWMVEEWENATPAMLAGGFKPETAKKTVDEVYKDYDVMIAFGRYFVSNPDLVFRIREGVELEKYDRSVFYTPKTPKGYVDYPPKYWCKFCSVFVKDTKFERAQHDATGRHQGSIQRSLKGLHREQENEKRNQARAQAEVARLNGLVPSSSTPSVATGAGGKPTFEKRAEKKATVDDRKRQWEQLAAMGVALPAAARGDLAMAGEWQTVSEQVIGQVNEDGEFKAMSLNKGVHKRMIDEDEEEQKAAGELITKKKGWGHTYKSFPGSKGGDDDIESLLTKTKALASREGQVKKEEPEDGVKAEVTEDADADAKTLQDIPTAEEAEAKAAEAVVKKEEDAPAAPAVVFKKRKKAK</sequence>
<dbReference type="PANTHER" id="PTHR22893:SF91">
    <property type="entry name" value="NADPH DEHYDROGENASE 2-RELATED"/>
    <property type="match status" value="1"/>
</dbReference>
<dbReference type="GO" id="GO:0008270">
    <property type="term" value="F:zinc ion binding"/>
    <property type="evidence" value="ECO:0007669"/>
    <property type="project" value="UniProtKB-KW"/>
</dbReference>
<feature type="region of interest" description="Disordered" evidence="4">
    <location>
        <begin position="379"/>
        <end position="403"/>
    </location>
</feature>
<feature type="compositionally biased region" description="Basic and acidic residues" evidence="4">
    <location>
        <begin position="563"/>
        <end position="588"/>
    </location>
</feature>
<keyword evidence="2" id="KW-0863">Zinc-finger</keyword>
<evidence type="ECO:0000256" key="1">
    <source>
        <dbReference type="ARBA" id="ARBA00022723"/>
    </source>
</evidence>
<dbReference type="InterPro" id="IPR013085">
    <property type="entry name" value="U1-CZ_Znf_C2H2"/>
</dbReference>
<dbReference type="InterPro" id="IPR013785">
    <property type="entry name" value="Aldolase_TIM"/>
</dbReference>
<reference evidence="7 8" key="1">
    <citation type="journal article" date="2014" name="PLoS ONE">
        <title>De novo Genome Assembly of the Fungal Plant Pathogen Pyrenophora semeniperda.</title>
        <authorList>
            <person name="Soliai M.M."/>
            <person name="Meyer S.E."/>
            <person name="Udall J.A."/>
            <person name="Elzinga D.E."/>
            <person name="Hermansen R.A."/>
            <person name="Bodily P.M."/>
            <person name="Hart A.A."/>
            <person name="Coleman C.E."/>
        </authorList>
    </citation>
    <scope>NUCLEOTIDE SEQUENCE [LARGE SCALE GENOMIC DNA]</scope>
    <source>
        <strain evidence="7 8">CCB06</strain>
        <tissue evidence="7">Mycelium</tissue>
    </source>
</reference>
<dbReference type="Pfam" id="PF06220">
    <property type="entry name" value="zf-U1"/>
    <property type="match status" value="1"/>
</dbReference>
<dbReference type="EMBL" id="KE747817">
    <property type="protein sequence ID" value="RMZ69177.1"/>
    <property type="molecule type" value="Genomic_DNA"/>
</dbReference>
<dbReference type="Pfam" id="PF00724">
    <property type="entry name" value="Oxidored_FMN"/>
    <property type="match status" value="1"/>
</dbReference>
<dbReference type="FunFam" id="3.20.20.70:FF:000138">
    <property type="entry name" value="NADPH dehydrogenase 1"/>
    <property type="match status" value="1"/>
</dbReference>
<gene>
    <name evidence="7" type="ORF">GMOD_00003104</name>
</gene>
<dbReference type="SUPFAM" id="SSF57667">
    <property type="entry name" value="beta-beta-alpha zinc fingers"/>
    <property type="match status" value="1"/>
</dbReference>
<feature type="domain" description="U1-C C2H2-type zinc finger" evidence="6">
    <location>
        <begin position="358"/>
        <end position="390"/>
    </location>
</feature>
<accession>A0A3M7M3V3</accession>
<feature type="region of interest" description="Disordered" evidence="4">
    <location>
        <begin position="558"/>
        <end position="628"/>
    </location>
</feature>
<dbReference type="InterPro" id="IPR001155">
    <property type="entry name" value="OxRdtase_FMN_N"/>
</dbReference>
<dbReference type="GO" id="GO:0003959">
    <property type="term" value="F:NADPH dehydrogenase activity"/>
    <property type="evidence" value="ECO:0007669"/>
    <property type="project" value="TreeGrafter"/>
</dbReference>
<organism evidence="7 8">
    <name type="scientific">Pyrenophora seminiperda CCB06</name>
    <dbReference type="NCBI Taxonomy" id="1302712"/>
    <lineage>
        <taxon>Eukaryota</taxon>
        <taxon>Fungi</taxon>
        <taxon>Dikarya</taxon>
        <taxon>Ascomycota</taxon>
        <taxon>Pezizomycotina</taxon>
        <taxon>Dothideomycetes</taxon>
        <taxon>Pleosporomycetidae</taxon>
        <taxon>Pleosporales</taxon>
        <taxon>Pleosporineae</taxon>
        <taxon>Pleosporaceae</taxon>
        <taxon>Pyrenophora</taxon>
    </lineage>
</organism>
<dbReference type="Gene3D" id="3.20.20.70">
    <property type="entry name" value="Aldolase class I"/>
    <property type="match status" value="1"/>
</dbReference>
<proteinExistence type="predicted"/>
<feature type="compositionally biased region" description="Basic and acidic residues" evidence="4">
    <location>
        <begin position="438"/>
        <end position="450"/>
    </location>
</feature>
<dbReference type="AlphaFoldDB" id="A0A3M7M3V3"/>
<dbReference type="InterPro" id="IPR036236">
    <property type="entry name" value="Znf_C2H2_sf"/>
</dbReference>
<feature type="domain" description="NADH:flavin oxidoreductase/NADH oxidase N-terminal" evidence="5">
    <location>
        <begin position="3"/>
        <end position="336"/>
    </location>
</feature>
<evidence type="ECO:0000259" key="5">
    <source>
        <dbReference type="Pfam" id="PF00724"/>
    </source>
</evidence>
<dbReference type="OrthoDB" id="276546at2759"/>
<feature type="compositionally biased region" description="Basic and acidic residues" evidence="4">
    <location>
        <begin position="598"/>
        <end position="612"/>
    </location>
</feature>
<feature type="region of interest" description="Disordered" evidence="4">
    <location>
        <begin position="421"/>
        <end position="450"/>
    </location>
</feature>
<evidence type="ECO:0000256" key="2">
    <source>
        <dbReference type="ARBA" id="ARBA00022771"/>
    </source>
</evidence>
<keyword evidence="1" id="KW-0479">Metal-binding</keyword>
<protein>
    <submittedName>
        <fullName evidence="7">Uncharacterized protein</fullName>
    </submittedName>
</protein>
<dbReference type="PANTHER" id="PTHR22893">
    <property type="entry name" value="NADH OXIDOREDUCTASE-RELATED"/>
    <property type="match status" value="1"/>
</dbReference>
<name>A0A3M7M3V3_9PLEO</name>
<dbReference type="Proteomes" id="UP000265663">
    <property type="component" value="Unassembled WGS sequence"/>
</dbReference>
<dbReference type="GO" id="GO:0010181">
    <property type="term" value="F:FMN binding"/>
    <property type="evidence" value="ECO:0007669"/>
    <property type="project" value="InterPro"/>
</dbReference>
<dbReference type="InterPro" id="IPR045247">
    <property type="entry name" value="Oye-like"/>
</dbReference>
<keyword evidence="3" id="KW-0862">Zinc</keyword>
<evidence type="ECO:0000259" key="6">
    <source>
        <dbReference type="Pfam" id="PF06220"/>
    </source>
</evidence>
<evidence type="ECO:0000256" key="4">
    <source>
        <dbReference type="SAM" id="MobiDB-lite"/>
    </source>
</evidence>
<evidence type="ECO:0000256" key="3">
    <source>
        <dbReference type="ARBA" id="ARBA00022833"/>
    </source>
</evidence>
<keyword evidence="8" id="KW-1185">Reference proteome</keyword>
<evidence type="ECO:0000313" key="7">
    <source>
        <dbReference type="EMBL" id="RMZ69177.1"/>
    </source>
</evidence>
<dbReference type="CDD" id="cd02933">
    <property type="entry name" value="OYE_like_FMN"/>
    <property type="match status" value="1"/>
</dbReference>
<dbReference type="SUPFAM" id="SSF51395">
    <property type="entry name" value="FMN-linked oxidoreductases"/>
    <property type="match status" value="1"/>
</dbReference>